<dbReference type="Proteomes" id="UP000229963">
    <property type="component" value="Segment"/>
</dbReference>
<protein>
    <submittedName>
        <fullName evidence="1">DNA transfer protein</fullName>
    </submittedName>
</protein>
<keyword evidence="2" id="KW-1185">Reference proteome</keyword>
<organism evidence="1 2">
    <name type="scientific">Klebsiella phage vB_KpnS_IME279</name>
    <dbReference type="NCBI Taxonomy" id="2041211"/>
    <lineage>
        <taxon>Viruses</taxon>
        <taxon>Duplodnaviria</taxon>
        <taxon>Heunggongvirae</taxon>
        <taxon>Uroviricota</taxon>
        <taxon>Caudoviricetes</taxon>
        <taxon>Sortsnevirus</taxon>
        <taxon>Sortsnevirus IME279</taxon>
    </lineage>
</organism>
<evidence type="ECO:0000313" key="1">
    <source>
        <dbReference type="EMBL" id="ATI16425.1"/>
    </source>
</evidence>
<sequence>MGGIVSGVGNAVGGILGGIGANKAAKQQQKSLDKQMDWQRDLMNRQDAWLSPFREAGTGALPDLIALAGQPIDREKTLQQYYNGNEYKMAEGQARNSLLASAEATGNLGGAATANSLTTIAPTLGQNYLAQMTAQQQDMYNQLMGLVNVGLSGAGAQSAAAAQGTNALNALQGQKGNVNAAKAALPWQVAGYSQNALNQGVAQDMNTGASMFGNMFGSFI</sequence>
<accession>A0A291LBI5</accession>
<reference evidence="2" key="1">
    <citation type="submission" date="2017-08" db="EMBL/GenBank/DDBJ databases">
        <authorList>
            <person name="Zhao F."/>
            <person name="Pan X."/>
            <person name="Tong Y."/>
        </authorList>
    </citation>
    <scope>NUCLEOTIDE SEQUENCE [LARGE SCALE GENOMIC DNA]</scope>
</reference>
<dbReference type="InterPro" id="IPR057916">
    <property type="entry name" value="P22_gp7"/>
</dbReference>
<dbReference type="Pfam" id="PF25688">
    <property type="entry name" value="P22_gp7"/>
    <property type="match status" value="1"/>
</dbReference>
<dbReference type="RefSeq" id="YP_009792821.1">
    <property type="nucleotide sequence ID" value="NC_047862.1"/>
</dbReference>
<evidence type="ECO:0000313" key="2">
    <source>
        <dbReference type="Proteomes" id="UP000229963"/>
    </source>
</evidence>
<proteinExistence type="predicted"/>
<name>A0A291LBI5_9CAUD</name>
<dbReference type="GeneID" id="54983030"/>
<dbReference type="EMBL" id="MF614100">
    <property type="protein sequence ID" value="ATI16425.1"/>
    <property type="molecule type" value="Genomic_DNA"/>
</dbReference>
<dbReference type="KEGG" id="vg:54983030"/>